<dbReference type="AlphaFoldDB" id="A0AAD9Q9Z6"/>
<evidence type="ECO:0000313" key="3">
    <source>
        <dbReference type="Proteomes" id="UP001249851"/>
    </source>
</evidence>
<gene>
    <name evidence="2" type="ORF">P5673_020167</name>
</gene>
<dbReference type="EMBL" id="JARQWQ010000049">
    <property type="protein sequence ID" value="KAK2557441.1"/>
    <property type="molecule type" value="Genomic_DNA"/>
</dbReference>
<organism evidence="2 3">
    <name type="scientific">Acropora cervicornis</name>
    <name type="common">Staghorn coral</name>
    <dbReference type="NCBI Taxonomy" id="6130"/>
    <lineage>
        <taxon>Eukaryota</taxon>
        <taxon>Metazoa</taxon>
        <taxon>Cnidaria</taxon>
        <taxon>Anthozoa</taxon>
        <taxon>Hexacorallia</taxon>
        <taxon>Scleractinia</taxon>
        <taxon>Astrocoeniina</taxon>
        <taxon>Acroporidae</taxon>
        <taxon>Acropora</taxon>
    </lineage>
</organism>
<comment type="caution">
    <text evidence="2">The sequence shown here is derived from an EMBL/GenBank/DDBJ whole genome shotgun (WGS) entry which is preliminary data.</text>
</comment>
<protein>
    <submittedName>
        <fullName evidence="2">Uncharacterized protein</fullName>
    </submittedName>
</protein>
<keyword evidence="3" id="KW-1185">Reference proteome</keyword>
<feature type="region of interest" description="Disordered" evidence="1">
    <location>
        <begin position="54"/>
        <end position="75"/>
    </location>
</feature>
<reference evidence="2" key="1">
    <citation type="journal article" date="2023" name="G3 (Bethesda)">
        <title>Whole genome assembly and annotation of the endangered Caribbean coral Acropora cervicornis.</title>
        <authorList>
            <person name="Selwyn J.D."/>
            <person name="Vollmer S.V."/>
        </authorList>
    </citation>
    <scope>NUCLEOTIDE SEQUENCE</scope>
    <source>
        <strain evidence="2">K2</strain>
    </source>
</reference>
<sequence>MGFPYASKDSIVNAERCRQIAVYRSVPRRTSETIRREENLKKQWIHAIRRDVGPNFSINKGTRGGRSADGSQRES</sequence>
<proteinExistence type="predicted"/>
<evidence type="ECO:0000256" key="1">
    <source>
        <dbReference type="SAM" id="MobiDB-lite"/>
    </source>
</evidence>
<accession>A0AAD9Q9Z6</accession>
<evidence type="ECO:0000313" key="2">
    <source>
        <dbReference type="EMBL" id="KAK2557441.1"/>
    </source>
</evidence>
<name>A0AAD9Q9Z6_ACRCE</name>
<dbReference type="Proteomes" id="UP001249851">
    <property type="component" value="Unassembled WGS sequence"/>
</dbReference>
<reference evidence="2" key="2">
    <citation type="journal article" date="2023" name="Science">
        <title>Genomic signatures of disease resistance in endangered staghorn corals.</title>
        <authorList>
            <person name="Vollmer S.V."/>
            <person name="Selwyn J.D."/>
            <person name="Despard B.A."/>
            <person name="Roesel C.L."/>
        </authorList>
    </citation>
    <scope>NUCLEOTIDE SEQUENCE</scope>
    <source>
        <strain evidence="2">K2</strain>
    </source>
</reference>